<sequence length="303" mass="34838">MDFTCWLQNILQEKLDQDDEWSFVCRGMLQMNDDEKDITVDPVSLTYLQERMENAQQQDGIFAAGAIARPYYRAMAHTLKQCFENGGKLPSLLLEDPLNLLASKNTDRLEKIQADLAAVTPTAKGDDLDALKTFLFKKMEPEDWRVWLMMRTTIGSRDWKVMPPSLHECLTGFATLHRKKVTTTTTKTKTQRKNAQLHVLTVGAKALSKHWHRDRQVGFWGDCTGSDTAKNTHANTILIKILTNAVWINLHSLPHDQIVYEIREKQGYGVRWTKNLCDPLSTWLFRGFLEPQMENGHLVGWIH</sequence>
<dbReference type="EMBL" id="MCGE01000008">
    <property type="protein sequence ID" value="ORZ18837.1"/>
    <property type="molecule type" value="Genomic_DNA"/>
</dbReference>
<evidence type="ECO:0000313" key="2">
    <source>
        <dbReference type="Proteomes" id="UP000193560"/>
    </source>
</evidence>
<name>A0A1X2IM32_9FUNG</name>
<dbReference type="OrthoDB" id="112749at2759"/>
<feature type="non-terminal residue" evidence="1">
    <location>
        <position position="1"/>
    </location>
</feature>
<accession>A0A1X2IM32</accession>
<organism evidence="1 2">
    <name type="scientific">Absidia repens</name>
    <dbReference type="NCBI Taxonomy" id="90262"/>
    <lineage>
        <taxon>Eukaryota</taxon>
        <taxon>Fungi</taxon>
        <taxon>Fungi incertae sedis</taxon>
        <taxon>Mucoromycota</taxon>
        <taxon>Mucoromycotina</taxon>
        <taxon>Mucoromycetes</taxon>
        <taxon>Mucorales</taxon>
        <taxon>Cunninghamellaceae</taxon>
        <taxon>Absidia</taxon>
    </lineage>
</organism>
<proteinExistence type="predicted"/>
<keyword evidence="2" id="KW-1185">Reference proteome</keyword>
<protein>
    <submittedName>
        <fullName evidence="1">Uncharacterized protein</fullName>
    </submittedName>
</protein>
<dbReference type="PANTHER" id="PTHR34204:SF2">
    <property type="entry name" value="RNA-BINDING ASCH DOMAIN PROTEIN"/>
    <property type="match status" value="1"/>
</dbReference>
<dbReference type="Proteomes" id="UP000193560">
    <property type="component" value="Unassembled WGS sequence"/>
</dbReference>
<gene>
    <name evidence="1" type="ORF">BCR42DRAFT_449975</name>
</gene>
<comment type="caution">
    <text evidence="1">The sequence shown here is derived from an EMBL/GenBank/DDBJ whole genome shotgun (WGS) entry which is preliminary data.</text>
</comment>
<dbReference type="PANTHER" id="PTHR34204">
    <property type="entry name" value="RNA-BINDING ASCH DOMAIN PROTEIN"/>
    <property type="match status" value="1"/>
</dbReference>
<dbReference type="AlphaFoldDB" id="A0A1X2IM32"/>
<reference evidence="1 2" key="1">
    <citation type="submission" date="2016-07" db="EMBL/GenBank/DDBJ databases">
        <title>Pervasive Adenine N6-methylation of Active Genes in Fungi.</title>
        <authorList>
            <consortium name="DOE Joint Genome Institute"/>
            <person name="Mondo S.J."/>
            <person name="Dannebaum R.O."/>
            <person name="Kuo R.C."/>
            <person name="Labutti K."/>
            <person name="Haridas S."/>
            <person name="Kuo A."/>
            <person name="Salamov A."/>
            <person name="Ahrendt S.R."/>
            <person name="Lipzen A."/>
            <person name="Sullivan W."/>
            <person name="Andreopoulos W.B."/>
            <person name="Clum A."/>
            <person name="Lindquist E."/>
            <person name="Daum C."/>
            <person name="Ramamoorthy G.K."/>
            <person name="Gryganskyi A."/>
            <person name="Culley D."/>
            <person name="Magnuson J.K."/>
            <person name="James T.Y."/>
            <person name="O'Malley M.A."/>
            <person name="Stajich J.E."/>
            <person name="Spatafora J.W."/>
            <person name="Visel A."/>
            <person name="Grigoriev I.V."/>
        </authorList>
    </citation>
    <scope>NUCLEOTIDE SEQUENCE [LARGE SCALE GENOMIC DNA]</scope>
    <source>
        <strain evidence="1 2">NRRL 1336</strain>
    </source>
</reference>
<evidence type="ECO:0000313" key="1">
    <source>
        <dbReference type="EMBL" id="ORZ18837.1"/>
    </source>
</evidence>